<name>A0A1F4VD84_UNCKA</name>
<feature type="transmembrane region" description="Helical" evidence="8">
    <location>
        <begin position="357"/>
        <end position="383"/>
    </location>
</feature>
<evidence type="ECO:0000256" key="9">
    <source>
        <dbReference type="PIRNR" id="PIRNR002869"/>
    </source>
</evidence>
<evidence type="ECO:0000256" key="4">
    <source>
        <dbReference type="ARBA" id="ARBA00022960"/>
    </source>
</evidence>
<keyword evidence="4 8" id="KW-0133">Cell shape</keyword>
<feature type="transmembrane region" description="Helical" evidence="8">
    <location>
        <begin position="491"/>
        <end position="512"/>
    </location>
</feature>
<evidence type="ECO:0000256" key="2">
    <source>
        <dbReference type="ARBA" id="ARBA00022475"/>
    </source>
</evidence>
<feature type="transmembrane region" description="Helical" evidence="8">
    <location>
        <begin position="456"/>
        <end position="476"/>
    </location>
</feature>
<dbReference type="GO" id="GO:0071555">
    <property type="term" value="P:cell wall organization"/>
    <property type="evidence" value="ECO:0007669"/>
    <property type="project" value="UniProtKB-UniRule"/>
</dbReference>
<keyword evidence="2 8" id="KW-1003">Cell membrane</keyword>
<comment type="pathway">
    <text evidence="8">Cell wall biogenesis; peptidoglycan biosynthesis.</text>
</comment>
<evidence type="ECO:0000256" key="3">
    <source>
        <dbReference type="ARBA" id="ARBA00022692"/>
    </source>
</evidence>
<feature type="transmembrane region" description="Helical" evidence="8">
    <location>
        <begin position="106"/>
        <end position="125"/>
    </location>
</feature>
<sequence length="560" mass="62080">MVKSVLKNGTSFLFQTQKTIISAASIISITYALAALLSFVRTRVLSSYFGDSSDLGVFFTADRIPSFIFSILVVGTFSSVFIPIFTSYMKKDEGEAWHISSSIINISLFAFLLLGILAFIFAKKLMFAMSLGNFTESELLLGEELMRIMVVAQIILIVSSFVTSILQSFRYFLVPSLAPVLYNVGMILGVVFLAPFMGVRSAAYGVVIGAILHLLIQLPLLKRVNFSHSFSLDFKEKGVREILKLTPSRLLASAINQVSALIDTSLAILISSSSVVVFKFAEQLQSFPINLFGVSIANAALPTLAYESDDQKFEKFKETFTTSLHQMLFLVIPAAIVLLVLRVPVVRLVYGTSKFSWFATLATSYAVAFFSLSIFSQSAVYLVTRAFYALHDTKTPLKVMLFTIPFDVAFSYYLVKVLNYGVWSIAFSYSVSSIFDFLILMFLLHKKVSGFNLESLFNPFVKISYAALFMGISLYAPMKLLEKFIFDTTRTVPLLILTLTACLFGFLSYLLFTKVFSVREVELLYRLIRRIGFKSGVEAATSVASVASGDVPGGVQDQSL</sequence>
<evidence type="ECO:0000256" key="7">
    <source>
        <dbReference type="ARBA" id="ARBA00023136"/>
    </source>
</evidence>
<dbReference type="InterPro" id="IPR004268">
    <property type="entry name" value="MurJ"/>
</dbReference>
<dbReference type="NCBIfam" id="TIGR01695">
    <property type="entry name" value="murJ_mviN"/>
    <property type="match status" value="1"/>
</dbReference>
<dbReference type="UniPathway" id="UPA00219"/>
<accession>A0A1F4VD84</accession>
<organism evidence="10 11">
    <name type="scientific">candidate division WWE3 bacterium RIFCSPLOWO2_01_FULL_41_18</name>
    <dbReference type="NCBI Taxonomy" id="1802625"/>
    <lineage>
        <taxon>Bacteria</taxon>
        <taxon>Katanobacteria</taxon>
    </lineage>
</organism>
<keyword evidence="8 9" id="KW-0961">Cell wall biogenesis/degradation</keyword>
<reference evidence="10 11" key="1">
    <citation type="journal article" date="2016" name="Nat. Commun.">
        <title>Thousands of microbial genomes shed light on interconnected biogeochemical processes in an aquifer system.</title>
        <authorList>
            <person name="Anantharaman K."/>
            <person name="Brown C.T."/>
            <person name="Hug L.A."/>
            <person name="Sharon I."/>
            <person name="Castelle C.J."/>
            <person name="Probst A.J."/>
            <person name="Thomas B.C."/>
            <person name="Singh A."/>
            <person name="Wilkins M.J."/>
            <person name="Karaoz U."/>
            <person name="Brodie E.L."/>
            <person name="Williams K.H."/>
            <person name="Hubbard S.S."/>
            <person name="Banfield J.F."/>
        </authorList>
    </citation>
    <scope>NUCLEOTIDE SEQUENCE [LARGE SCALE GENOMIC DNA]</scope>
</reference>
<comment type="subcellular location">
    <subcellularLocation>
        <location evidence="1 8">Cell membrane</location>
        <topology evidence="1 8">Multi-pass membrane protein</topology>
    </subcellularLocation>
</comment>
<keyword evidence="5 8" id="KW-0573">Peptidoglycan synthesis</keyword>
<dbReference type="PRINTS" id="PR01806">
    <property type="entry name" value="VIRFACTRMVIN"/>
</dbReference>
<comment type="function">
    <text evidence="8 9">Involved in peptidoglycan biosynthesis. Transports lipid-linked peptidoglycan precursors from the inner to the outer leaflet of the cytoplasmic membrane.</text>
</comment>
<feature type="transmembrane region" description="Helical" evidence="8">
    <location>
        <begin position="64"/>
        <end position="85"/>
    </location>
</feature>
<gene>
    <name evidence="8" type="primary">murJ</name>
    <name evidence="10" type="ORF">A3A78_04650</name>
</gene>
<evidence type="ECO:0000256" key="6">
    <source>
        <dbReference type="ARBA" id="ARBA00022989"/>
    </source>
</evidence>
<dbReference type="PANTHER" id="PTHR47019">
    <property type="entry name" value="LIPID II FLIPPASE MURJ"/>
    <property type="match status" value="1"/>
</dbReference>
<evidence type="ECO:0000313" key="10">
    <source>
        <dbReference type="EMBL" id="OGC55236.1"/>
    </source>
</evidence>
<dbReference type="HAMAP" id="MF_02078">
    <property type="entry name" value="MurJ_MviN"/>
    <property type="match status" value="1"/>
</dbReference>
<feature type="transmembrane region" description="Helical" evidence="8">
    <location>
        <begin position="421"/>
        <end position="444"/>
    </location>
</feature>
<dbReference type="GO" id="GO:0008360">
    <property type="term" value="P:regulation of cell shape"/>
    <property type="evidence" value="ECO:0007669"/>
    <property type="project" value="UniProtKB-UniRule"/>
</dbReference>
<feature type="transmembrane region" description="Helical" evidence="8">
    <location>
        <begin position="20"/>
        <end position="44"/>
    </location>
</feature>
<comment type="similarity">
    <text evidence="8 9">Belongs to the MurJ/MviN family.</text>
</comment>
<dbReference type="GO" id="GO:0015648">
    <property type="term" value="F:lipid-linked peptidoglycan transporter activity"/>
    <property type="evidence" value="ECO:0007669"/>
    <property type="project" value="UniProtKB-UniRule"/>
</dbReference>
<dbReference type="Proteomes" id="UP000176504">
    <property type="component" value="Unassembled WGS sequence"/>
</dbReference>
<feature type="transmembrane region" description="Helical" evidence="8">
    <location>
        <begin position="395"/>
        <end position="415"/>
    </location>
</feature>
<dbReference type="EMBL" id="MEVI01000003">
    <property type="protein sequence ID" value="OGC55236.1"/>
    <property type="molecule type" value="Genomic_DNA"/>
</dbReference>
<dbReference type="InterPro" id="IPR051050">
    <property type="entry name" value="Lipid_II_flippase_MurJ/MviN"/>
</dbReference>
<evidence type="ECO:0000256" key="1">
    <source>
        <dbReference type="ARBA" id="ARBA00004651"/>
    </source>
</evidence>
<feature type="transmembrane region" description="Helical" evidence="8">
    <location>
        <begin position="173"/>
        <end position="196"/>
    </location>
</feature>
<feature type="transmembrane region" description="Helical" evidence="8">
    <location>
        <begin position="145"/>
        <end position="166"/>
    </location>
</feature>
<dbReference type="GO" id="GO:0034204">
    <property type="term" value="P:lipid translocation"/>
    <property type="evidence" value="ECO:0007669"/>
    <property type="project" value="TreeGrafter"/>
</dbReference>
<dbReference type="PIRSF" id="PIRSF002869">
    <property type="entry name" value="MviN"/>
    <property type="match status" value="1"/>
</dbReference>
<dbReference type="GO" id="GO:0005886">
    <property type="term" value="C:plasma membrane"/>
    <property type="evidence" value="ECO:0007669"/>
    <property type="project" value="UniProtKB-SubCell"/>
</dbReference>
<evidence type="ECO:0000256" key="8">
    <source>
        <dbReference type="HAMAP-Rule" id="MF_02078"/>
    </source>
</evidence>
<keyword evidence="7 8" id="KW-0472">Membrane</keyword>
<dbReference type="PANTHER" id="PTHR47019:SF1">
    <property type="entry name" value="LIPID II FLIPPASE MURJ"/>
    <property type="match status" value="1"/>
</dbReference>
<evidence type="ECO:0000256" key="5">
    <source>
        <dbReference type="ARBA" id="ARBA00022984"/>
    </source>
</evidence>
<evidence type="ECO:0000313" key="11">
    <source>
        <dbReference type="Proteomes" id="UP000176504"/>
    </source>
</evidence>
<comment type="caution">
    <text evidence="10">The sequence shown here is derived from an EMBL/GenBank/DDBJ whole genome shotgun (WGS) entry which is preliminary data.</text>
</comment>
<dbReference type="Pfam" id="PF03023">
    <property type="entry name" value="MurJ"/>
    <property type="match status" value="1"/>
</dbReference>
<proteinExistence type="inferred from homology"/>
<keyword evidence="3 8" id="KW-0812">Transmembrane</keyword>
<dbReference type="AlphaFoldDB" id="A0A1F4VD84"/>
<feature type="transmembrane region" description="Helical" evidence="8">
    <location>
        <begin position="202"/>
        <end position="221"/>
    </location>
</feature>
<protein>
    <recommendedName>
        <fullName evidence="8">Probable lipid II flippase MurJ</fullName>
    </recommendedName>
</protein>
<dbReference type="GO" id="GO:0009252">
    <property type="term" value="P:peptidoglycan biosynthetic process"/>
    <property type="evidence" value="ECO:0007669"/>
    <property type="project" value="UniProtKB-UniRule"/>
</dbReference>
<keyword evidence="6 8" id="KW-1133">Transmembrane helix</keyword>
<keyword evidence="8 9" id="KW-0813">Transport</keyword>
<feature type="transmembrane region" description="Helical" evidence="8">
    <location>
        <begin position="327"/>
        <end position="345"/>
    </location>
</feature>